<keyword evidence="2" id="KW-0472">Membrane</keyword>
<dbReference type="Proteomes" id="UP000070134">
    <property type="component" value="Chromosome"/>
</dbReference>
<reference evidence="3 4" key="1">
    <citation type="submission" date="2016-02" db="EMBL/GenBank/DDBJ databases">
        <title>Complete genome of Sinomonas atrocyanea KCTC 3377.</title>
        <authorList>
            <person name="Kim K.M."/>
        </authorList>
    </citation>
    <scope>NUCLEOTIDE SEQUENCE [LARGE SCALE GENOMIC DNA]</scope>
    <source>
        <strain evidence="3 4">KCTC 3377</strain>
    </source>
</reference>
<accession>A0A127A0P1</accession>
<evidence type="ECO:0000313" key="3">
    <source>
        <dbReference type="EMBL" id="AMM33000.1"/>
    </source>
</evidence>
<feature type="region of interest" description="Disordered" evidence="1">
    <location>
        <begin position="133"/>
        <end position="157"/>
    </location>
</feature>
<organism evidence="3 4">
    <name type="scientific">Sinomonas atrocyanea</name>
    <dbReference type="NCBI Taxonomy" id="37927"/>
    <lineage>
        <taxon>Bacteria</taxon>
        <taxon>Bacillati</taxon>
        <taxon>Actinomycetota</taxon>
        <taxon>Actinomycetes</taxon>
        <taxon>Micrococcales</taxon>
        <taxon>Micrococcaceae</taxon>
        <taxon>Sinomonas</taxon>
    </lineage>
</organism>
<evidence type="ECO:0000256" key="1">
    <source>
        <dbReference type="SAM" id="MobiDB-lite"/>
    </source>
</evidence>
<dbReference type="PATRIC" id="fig|37927.3.peg.2400"/>
<feature type="transmembrane region" description="Helical" evidence="2">
    <location>
        <begin position="25"/>
        <end position="48"/>
    </location>
</feature>
<gene>
    <name evidence="3" type="ORF">SA2016_2331</name>
</gene>
<protein>
    <submittedName>
        <fullName evidence="3">Membrane protein</fullName>
    </submittedName>
</protein>
<sequence>MMARLTRAQREWRPGMPKKRRSVRVMFASVLLLTEAFVVFFATLVLFGLRAHDLGAGTVLGGGFVLLAVFVLSCAVVSRPWGMALGWILQLVLVALGFFEPTMFLVGGILLVTWFFAVRTGARLDRENLQRDREQAAWERTHPEGGPAGTGAAGGGA</sequence>
<feature type="transmembrane region" description="Helical" evidence="2">
    <location>
        <begin position="105"/>
        <end position="122"/>
    </location>
</feature>
<feature type="compositionally biased region" description="Basic and acidic residues" evidence="1">
    <location>
        <begin position="133"/>
        <end position="143"/>
    </location>
</feature>
<evidence type="ECO:0000313" key="4">
    <source>
        <dbReference type="Proteomes" id="UP000070134"/>
    </source>
</evidence>
<dbReference type="AlphaFoldDB" id="A0A127A0P1"/>
<dbReference type="Pfam" id="PF14017">
    <property type="entry name" value="DUF4233"/>
    <property type="match status" value="1"/>
</dbReference>
<feature type="compositionally biased region" description="Gly residues" evidence="1">
    <location>
        <begin position="146"/>
        <end position="157"/>
    </location>
</feature>
<dbReference type="KEGG" id="satk:SA2016_2331"/>
<keyword evidence="2" id="KW-0812">Transmembrane</keyword>
<evidence type="ECO:0000256" key="2">
    <source>
        <dbReference type="SAM" id="Phobius"/>
    </source>
</evidence>
<keyword evidence="2" id="KW-1133">Transmembrane helix</keyword>
<proteinExistence type="predicted"/>
<dbReference type="EMBL" id="CP014518">
    <property type="protein sequence ID" value="AMM33000.1"/>
    <property type="molecule type" value="Genomic_DNA"/>
</dbReference>
<feature type="transmembrane region" description="Helical" evidence="2">
    <location>
        <begin position="81"/>
        <end position="99"/>
    </location>
</feature>
<keyword evidence="4" id="KW-1185">Reference proteome</keyword>
<dbReference type="InterPro" id="IPR025327">
    <property type="entry name" value="DUF4233"/>
</dbReference>
<feature type="transmembrane region" description="Helical" evidence="2">
    <location>
        <begin position="54"/>
        <end position="74"/>
    </location>
</feature>
<name>A0A127A0P1_9MICC</name>
<dbReference type="STRING" id="37927.SA2016_2331"/>